<accession>A0A0F9DW49</accession>
<organism evidence="1">
    <name type="scientific">marine sediment metagenome</name>
    <dbReference type="NCBI Taxonomy" id="412755"/>
    <lineage>
        <taxon>unclassified sequences</taxon>
        <taxon>metagenomes</taxon>
        <taxon>ecological metagenomes</taxon>
    </lineage>
</organism>
<feature type="non-terminal residue" evidence="1">
    <location>
        <position position="1"/>
    </location>
</feature>
<comment type="caution">
    <text evidence="1">The sequence shown here is derived from an EMBL/GenBank/DDBJ whole genome shotgun (WGS) entry which is preliminary data.</text>
</comment>
<evidence type="ECO:0000313" key="1">
    <source>
        <dbReference type="EMBL" id="KKL21921.1"/>
    </source>
</evidence>
<dbReference type="EMBL" id="LAZR01037546">
    <property type="protein sequence ID" value="KKL21921.1"/>
    <property type="molecule type" value="Genomic_DNA"/>
</dbReference>
<sequence>GLVRTEYGLALGKRIGRLLHRPISTSIPS</sequence>
<proteinExistence type="predicted"/>
<gene>
    <name evidence="1" type="ORF">LCGC14_2440590</name>
</gene>
<protein>
    <submittedName>
        <fullName evidence="1">Uncharacterized protein</fullName>
    </submittedName>
</protein>
<name>A0A0F9DW49_9ZZZZ</name>
<reference evidence="1" key="1">
    <citation type="journal article" date="2015" name="Nature">
        <title>Complex archaea that bridge the gap between prokaryotes and eukaryotes.</title>
        <authorList>
            <person name="Spang A."/>
            <person name="Saw J.H."/>
            <person name="Jorgensen S.L."/>
            <person name="Zaremba-Niedzwiedzka K."/>
            <person name="Martijn J."/>
            <person name="Lind A.E."/>
            <person name="van Eijk R."/>
            <person name="Schleper C."/>
            <person name="Guy L."/>
            <person name="Ettema T.J."/>
        </authorList>
    </citation>
    <scope>NUCLEOTIDE SEQUENCE</scope>
</reference>
<dbReference type="AlphaFoldDB" id="A0A0F9DW49"/>